<proteinExistence type="predicted"/>
<reference evidence="1" key="1">
    <citation type="submission" date="2020-05" db="EMBL/GenBank/DDBJ databases">
        <authorList>
            <person name="Zhu T."/>
            <person name="Keshari N."/>
            <person name="Lu X."/>
        </authorList>
    </citation>
    <scope>NUCLEOTIDE SEQUENCE</scope>
    <source>
        <strain evidence="1">NK1-12</strain>
    </source>
</reference>
<dbReference type="InterPro" id="IPR023393">
    <property type="entry name" value="START-like_dom_sf"/>
</dbReference>
<dbReference type="AlphaFoldDB" id="A0AA96WJ39"/>
<name>A0AA96WJ39_9CYAN</name>
<sequence>MRINASVFLPFPRALVYATYRDKLLELVPQMPNVKSVALKSRQEQGSTVQQVFEWRGKSDIPGLLKPFVSEDLLTWTDFATWKEAEFTTDWKIQPHAFGEAIRWAGIDRFLEESNGTRIESRGELTIDPHRLKSVPSFLAGQVSHLAEDILAKQAEPNFIELSRLVQAHLEKQHS</sequence>
<accession>A0AA96WJ39</accession>
<organism evidence="1">
    <name type="scientific">Leptolyngbya sp. NK1-12</name>
    <dbReference type="NCBI Taxonomy" id="2547451"/>
    <lineage>
        <taxon>Bacteria</taxon>
        <taxon>Bacillati</taxon>
        <taxon>Cyanobacteriota</taxon>
        <taxon>Cyanophyceae</taxon>
        <taxon>Leptolyngbyales</taxon>
        <taxon>Leptolyngbyaceae</taxon>
        <taxon>Leptolyngbya group</taxon>
        <taxon>Leptolyngbya</taxon>
    </lineage>
</organism>
<evidence type="ECO:0000313" key="1">
    <source>
        <dbReference type="EMBL" id="WNZ26095.1"/>
    </source>
</evidence>
<gene>
    <name evidence="1" type="ORF">HJG54_26885</name>
</gene>
<dbReference type="RefSeq" id="WP_316432286.1">
    <property type="nucleotide sequence ID" value="NZ_CP053586.1"/>
</dbReference>
<dbReference type="Gene3D" id="3.30.530.20">
    <property type="match status" value="1"/>
</dbReference>
<dbReference type="EMBL" id="CP053586">
    <property type="protein sequence ID" value="WNZ26095.1"/>
    <property type="molecule type" value="Genomic_DNA"/>
</dbReference>
<protein>
    <submittedName>
        <fullName evidence="1">Uncharacterized protein</fullName>
    </submittedName>
</protein>